<evidence type="ECO:0000313" key="1">
    <source>
        <dbReference type="EMBL" id="GAH23297.1"/>
    </source>
</evidence>
<comment type="caution">
    <text evidence="1">The sequence shown here is derived from an EMBL/GenBank/DDBJ whole genome shotgun (WGS) entry which is preliminary data.</text>
</comment>
<reference evidence="1" key="1">
    <citation type="journal article" date="2014" name="Front. Microbiol.">
        <title>High frequency of phylogenetically diverse reductive dehalogenase-homologous genes in deep subseafloor sedimentary metagenomes.</title>
        <authorList>
            <person name="Kawai M."/>
            <person name="Futagami T."/>
            <person name="Toyoda A."/>
            <person name="Takaki Y."/>
            <person name="Nishi S."/>
            <person name="Hori S."/>
            <person name="Arai W."/>
            <person name="Tsubouchi T."/>
            <person name="Morono Y."/>
            <person name="Uchiyama I."/>
            <person name="Ito T."/>
            <person name="Fujiyama A."/>
            <person name="Inagaki F."/>
            <person name="Takami H."/>
        </authorList>
    </citation>
    <scope>NUCLEOTIDE SEQUENCE</scope>
    <source>
        <strain evidence="1">Expedition CK06-06</strain>
    </source>
</reference>
<dbReference type="EMBL" id="BART01042457">
    <property type="protein sequence ID" value="GAH23297.1"/>
    <property type="molecule type" value="Genomic_DNA"/>
</dbReference>
<feature type="non-terminal residue" evidence="1">
    <location>
        <position position="1"/>
    </location>
</feature>
<accession>X1DT06</accession>
<gene>
    <name evidence="1" type="ORF">S01H4_67460</name>
</gene>
<protein>
    <submittedName>
        <fullName evidence="1">Uncharacterized protein</fullName>
    </submittedName>
</protein>
<proteinExistence type="predicted"/>
<name>X1DT06_9ZZZZ</name>
<sequence length="32" mass="3352">RQEFAAAVDAGDMETVGSLLDEIEGMKDQAGP</sequence>
<dbReference type="AlphaFoldDB" id="X1DT06"/>
<feature type="non-terminal residue" evidence="1">
    <location>
        <position position="32"/>
    </location>
</feature>
<organism evidence="1">
    <name type="scientific">marine sediment metagenome</name>
    <dbReference type="NCBI Taxonomy" id="412755"/>
    <lineage>
        <taxon>unclassified sequences</taxon>
        <taxon>metagenomes</taxon>
        <taxon>ecological metagenomes</taxon>
    </lineage>
</organism>